<dbReference type="PROSITE" id="PS00108">
    <property type="entry name" value="PROTEIN_KINASE_ST"/>
    <property type="match status" value="1"/>
</dbReference>
<dbReference type="FunFam" id="1.10.510.10:FF:000008">
    <property type="entry name" value="Non-specific serine/threonine protein kinase"/>
    <property type="match status" value="1"/>
</dbReference>
<feature type="compositionally biased region" description="Basic and acidic residues" evidence="9">
    <location>
        <begin position="395"/>
        <end position="411"/>
    </location>
</feature>
<evidence type="ECO:0000256" key="5">
    <source>
        <dbReference type="ARBA" id="ARBA00022777"/>
    </source>
</evidence>
<evidence type="ECO:0000256" key="7">
    <source>
        <dbReference type="PROSITE-ProRule" id="PRU10141"/>
    </source>
</evidence>
<feature type="region of interest" description="Disordered" evidence="9">
    <location>
        <begin position="278"/>
        <end position="297"/>
    </location>
</feature>
<keyword evidence="2" id="KW-0597">Phosphoprotein</keyword>
<feature type="region of interest" description="Disordered" evidence="9">
    <location>
        <begin position="360"/>
        <end position="411"/>
    </location>
</feature>
<dbReference type="SMART" id="SM00220">
    <property type="entry name" value="S_TKc"/>
    <property type="match status" value="1"/>
</dbReference>
<keyword evidence="5" id="KW-0418">Kinase</keyword>
<dbReference type="RefSeq" id="XP_018271243.1">
    <property type="nucleotide sequence ID" value="XM_018412215.1"/>
</dbReference>
<organism evidence="12 13">
    <name type="scientific">Rhodotorula graminis (strain WP1)</name>
    <dbReference type="NCBI Taxonomy" id="578459"/>
    <lineage>
        <taxon>Eukaryota</taxon>
        <taxon>Fungi</taxon>
        <taxon>Dikarya</taxon>
        <taxon>Basidiomycota</taxon>
        <taxon>Pucciniomycotina</taxon>
        <taxon>Microbotryomycetes</taxon>
        <taxon>Sporidiobolales</taxon>
        <taxon>Sporidiobolaceae</taxon>
        <taxon>Rhodotorula</taxon>
    </lineage>
</organism>
<dbReference type="PROSITE" id="PS00107">
    <property type="entry name" value="PROTEIN_KINASE_ATP"/>
    <property type="match status" value="1"/>
</dbReference>
<evidence type="ECO:0000259" key="11">
    <source>
        <dbReference type="PROSITE" id="PS51285"/>
    </source>
</evidence>
<feature type="domain" description="Protein kinase" evidence="10">
    <location>
        <begin position="2"/>
        <end position="262"/>
    </location>
</feature>
<proteinExistence type="inferred from homology"/>
<dbReference type="InterPro" id="IPR011009">
    <property type="entry name" value="Kinase-like_dom_sf"/>
</dbReference>
<dbReference type="STRING" id="578459.A0A194S3U5"/>
<dbReference type="GeneID" id="28972664"/>
<reference evidence="12 13" key="1">
    <citation type="journal article" date="2015" name="Front. Microbiol.">
        <title>Genome sequence of the plant growth promoting endophytic yeast Rhodotorula graminis WP1.</title>
        <authorList>
            <person name="Firrincieli A."/>
            <person name="Otillar R."/>
            <person name="Salamov A."/>
            <person name="Schmutz J."/>
            <person name="Khan Z."/>
            <person name="Redman R.S."/>
            <person name="Fleck N.D."/>
            <person name="Lindquist E."/>
            <person name="Grigoriev I.V."/>
            <person name="Doty S.L."/>
        </authorList>
    </citation>
    <scope>NUCLEOTIDE SEQUENCE [LARGE SCALE GENOMIC DNA]</scope>
    <source>
        <strain evidence="12 13">WP1</strain>
    </source>
</reference>
<feature type="region of interest" description="Disordered" evidence="9">
    <location>
        <begin position="304"/>
        <end position="342"/>
    </location>
</feature>
<evidence type="ECO:0000259" key="10">
    <source>
        <dbReference type="PROSITE" id="PS50011"/>
    </source>
</evidence>
<comment type="similarity">
    <text evidence="8">Belongs to the protein kinase superfamily.</text>
</comment>
<name>A0A194S3U5_RHOGW</name>
<dbReference type="InterPro" id="IPR000719">
    <property type="entry name" value="Prot_kinase_dom"/>
</dbReference>
<dbReference type="Proteomes" id="UP000053890">
    <property type="component" value="Unassembled WGS sequence"/>
</dbReference>
<accession>A0A194S3U5</accession>
<feature type="domain" description="AGC-kinase C-terminal" evidence="11">
    <location>
        <begin position="263"/>
        <end position="364"/>
    </location>
</feature>
<keyword evidence="6 7" id="KW-0067">ATP-binding</keyword>
<feature type="compositionally biased region" description="Low complexity" evidence="9">
    <location>
        <begin position="376"/>
        <end position="392"/>
    </location>
</feature>
<evidence type="ECO:0000256" key="6">
    <source>
        <dbReference type="ARBA" id="ARBA00022840"/>
    </source>
</evidence>
<dbReference type="InterPro" id="IPR017441">
    <property type="entry name" value="Protein_kinase_ATP_BS"/>
</dbReference>
<dbReference type="InterPro" id="IPR045270">
    <property type="entry name" value="STKc_AGC"/>
</dbReference>
<evidence type="ECO:0000313" key="12">
    <source>
        <dbReference type="EMBL" id="KPV75194.1"/>
    </source>
</evidence>
<evidence type="ECO:0000256" key="3">
    <source>
        <dbReference type="ARBA" id="ARBA00022679"/>
    </source>
</evidence>
<dbReference type="EMBL" id="KQ474078">
    <property type="protein sequence ID" value="KPV75194.1"/>
    <property type="molecule type" value="Genomic_DNA"/>
</dbReference>
<dbReference type="OrthoDB" id="63267at2759"/>
<evidence type="ECO:0000256" key="1">
    <source>
        <dbReference type="ARBA" id="ARBA00022527"/>
    </source>
</evidence>
<dbReference type="CDD" id="cd05123">
    <property type="entry name" value="STKc_AGC"/>
    <property type="match status" value="1"/>
</dbReference>
<dbReference type="InterPro" id="IPR000961">
    <property type="entry name" value="AGC-kinase_C"/>
</dbReference>
<keyword evidence="1 8" id="KW-0723">Serine/threonine-protein kinase</keyword>
<gene>
    <name evidence="12" type="ORF">RHOBADRAFT_14709</name>
</gene>
<evidence type="ECO:0008006" key="14">
    <source>
        <dbReference type="Google" id="ProtNLM"/>
    </source>
</evidence>
<dbReference type="Gene3D" id="3.30.200.20">
    <property type="entry name" value="Phosphorylase Kinase, domain 1"/>
    <property type="match status" value="1"/>
</dbReference>
<dbReference type="PROSITE" id="PS50011">
    <property type="entry name" value="PROTEIN_KINASE_DOM"/>
    <property type="match status" value="1"/>
</dbReference>
<dbReference type="InterPro" id="IPR008271">
    <property type="entry name" value="Ser/Thr_kinase_AS"/>
</dbReference>
<dbReference type="GO" id="GO:0004674">
    <property type="term" value="F:protein serine/threonine kinase activity"/>
    <property type="evidence" value="ECO:0007669"/>
    <property type="project" value="UniProtKB-KW"/>
</dbReference>
<dbReference type="Pfam" id="PF00069">
    <property type="entry name" value="Pkinase"/>
    <property type="match status" value="1"/>
</dbReference>
<feature type="binding site" evidence="7">
    <location>
        <position position="35"/>
    </location>
    <ligand>
        <name>ATP</name>
        <dbReference type="ChEBI" id="CHEBI:30616"/>
    </ligand>
</feature>
<evidence type="ECO:0000256" key="9">
    <source>
        <dbReference type="SAM" id="MobiDB-lite"/>
    </source>
</evidence>
<protein>
    <recommendedName>
        <fullName evidence="14">Protein kinase domain-containing protein</fullName>
    </recommendedName>
</protein>
<evidence type="ECO:0000313" key="13">
    <source>
        <dbReference type="Proteomes" id="UP000053890"/>
    </source>
</evidence>
<dbReference type="Gene3D" id="1.10.510.10">
    <property type="entry name" value="Transferase(Phosphotransferase) domain 1"/>
    <property type="match status" value="1"/>
</dbReference>
<evidence type="ECO:0000256" key="2">
    <source>
        <dbReference type="ARBA" id="ARBA00022553"/>
    </source>
</evidence>
<keyword evidence="4 7" id="KW-0547">Nucleotide-binding</keyword>
<dbReference type="PANTHER" id="PTHR24351">
    <property type="entry name" value="RIBOSOMAL PROTEIN S6 KINASE"/>
    <property type="match status" value="1"/>
</dbReference>
<dbReference type="SUPFAM" id="SSF56112">
    <property type="entry name" value="Protein kinase-like (PK-like)"/>
    <property type="match status" value="1"/>
</dbReference>
<sequence>DFQILRRIGQGSFGQVFRVRKRDTKRIYAMKVIRKASVTTPEALAQVIAERQVLARTTDSPFLIGLKFSFQSDNELFLVIDYKSGGEVFQHLQRDGGRFEEAKVRFYVAEIILALEYLHDNNIVYRDLKPENCLLDGSGHVVLCDFGLSKLLDSPDGKCRTLCGTTAFVAPEVLLDVGYSFPADWWSLGVLLFEMCFGWSPFYAESRIEEYERILEGEIRIPNKKGYGPELRDLLLKLLERDPEKRLGSDGGASAIKAHPFFAPIDWTKLSLRQVSPPYKPPTHADDDQPDYYDQGGSWCFSEEAPGGCWQTPPGTSGSSGATGGGLGASDSSSSRRPSNTRCSSANLIRGFTWLGKDAAGAAKAAQARREERAAEPSSSTSSSSAKGAAASRCPVERVHNGVDTRRSSCA</sequence>
<dbReference type="AlphaFoldDB" id="A0A194S3U5"/>
<dbReference type="PROSITE" id="PS51285">
    <property type="entry name" value="AGC_KINASE_CTER"/>
    <property type="match status" value="1"/>
</dbReference>
<feature type="non-terminal residue" evidence="12">
    <location>
        <position position="1"/>
    </location>
</feature>
<feature type="compositionally biased region" description="Low complexity" evidence="9">
    <location>
        <begin position="329"/>
        <end position="342"/>
    </location>
</feature>
<dbReference type="GO" id="GO:0005524">
    <property type="term" value="F:ATP binding"/>
    <property type="evidence" value="ECO:0007669"/>
    <property type="project" value="UniProtKB-UniRule"/>
</dbReference>
<dbReference type="OMA" id="TGPCDIS"/>
<keyword evidence="3" id="KW-0808">Transferase</keyword>
<evidence type="ECO:0000256" key="8">
    <source>
        <dbReference type="RuleBase" id="RU000304"/>
    </source>
</evidence>
<keyword evidence="13" id="KW-1185">Reference proteome</keyword>
<evidence type="ECO:0000256" key="4">
    <source>
        <dbReference type="ARBA" id="ARBA00022741"/>
    </source>
</evidence>